<dbReference type="FunFam" id="3.40.50.980:FF:000001">
    <property type="entry name" value="Non-ribosomal peptide synthetase"/>
    <property type="match status" value="1"/>
</dbReference>
<evidence type="ECO:0000256" key="3">
    <source>
        <dbReference type="ARBA" id="ARBA00022450"/>
    </source>
</evidence>
<evidence type="ECO:0000313" key="6">
    <source>
        <dbReference type="EMBL" id="KUO04443.1"/>
    </source>
</evidence>
<dbReference type="GO" id="GO:0008610">
    <property type="term" value="P:lipid biosynthetic process"/>
    <property type="evidence" value="ECO:0007669"/>
    <property type="project" value="UniProtKB-ARBA"/>
</dbReference>
<name>A0A101U5G0_9ACTN</name>
<dbReference type="InterPro" id="IPR023213">
    <property type="entry name" value="CAT-like_dom_sf"/>
</dbReference>
<dbReference type="GO" id="GO:0043041">
    <property type="term" value="P:amino acid activation for nonribosomal peptide biosynthetic process"/>
    <property type="evidence" value="ECO:0007669"/>
    <property type="project" value="TreeGrafter"/>
</dbReference>
<dbReference type="InterPro" id="IPR001242">
    <property type="entry name" value="Condensation_dom"/>
</dbReference>
<feature type="domain" description="Carrier" evidence="5">
    <location>
        <begin position="994"/>
        <end position="1069"/>
    </location>
</feature>
<reference evidence="6 7" key="1">
    <citation type="submission" date="2015-10" db="EMBL/GenBank/DDBJ databases">
        <title>Draft genome sequence of Streptomyces caeruleatus NRRL B-24802, type strain for the species Streptomyces caeruleatus.</title>
        <authorList>
            <person name="Ruckert C."/>
            <person name="Winkler A."/>
            <person name="Kalinowski J."/>
            <person name="Kampfer P."/>
            <person name="Glaeser S."/>
        </authorList>
    </citation>
    <scope>NUCLEOTIDE SEQUENCE [LARGE SCALE GENOMIC DNA]</scope>
    <source>
        <strain evidence="6 7">NRRL B-24802</strain>
    </source>
</reference>
<dbReference type="InterPro" id="IPR010071">
    <property type="entry name" value="AA_adenyl_dom"/>
</dbReference>
<comment type="similarity">
    <text evidence="2">Belongs to the ATP-dependent AMP-binding enzyme family.</text>
</comment>
<dbReference type="FunFam" id="3.30.300.30:FF:000010">
    <property type="entry name" value="Enterobactin synthetase component F"/>
    <property type="match status" value="1"/>
</dbReference>
<keyword evidence="4" id="KW-0597">Phosphoprotein</keyword>
<gene>
    <name evidence="6" type="ORF">AQJ67_11950</name>
</gene>
<dbReference type="InterPro" id="IPR036736">
    <property type="entry name" value="ACP-like_sf"/>
</dbReference>
<dbReference type="CDD" id="cd05930">
    <property type="entry name" value="A_NRPS"/>
    <property type="match status" value="1"/>
</dbReference>
<dbReference type="InterPro" id="IPR020845">
    <property type="entry name" value="AMP-binding_CS"/>
</dbReference>
<dbReference type="SUPFAM" id="SSF47336">
    <property type="entry name" value="ACP-like"/>
    <property type="match status" value="1"/>
</dbReference>
<dbReference type="PROSITE" id="PS00455">
    <property type="entry name" value="AMP_BINDING"/>
    <property type="match status" value="1"/>
</dbReference>
<dbReference type="CDD" id="cd19531">
    <property type="entry name" value="LCL_NRPS-like"/>
    <property type="match status" value="1"/>
</dbReference>
<dbReference type="SUPFAM" id="SSF52777">
    <property type="entry name" value="CoA-dependent acyltransferases"/>
    <property type="match status" value="2"/>
</dbReference>
<dbReference type="Pfam" id="PF13193">
    <property type="entry name" value="AMP-binding_C"/>
    <property type="match status" value="1"/>
</dbReference>
<dbReference type="Pfam" id="PF00501">
    <property type="entry name" value="AMP-binding"/>
    <property type="match status" value="1"/>
</dbReference>
<dbReference type="GO" id="GO:0005737">
    <property type="term" value="C:cytoplasm"/>
    <property type="evidence" value="ECO:0007669"/>
    <property type="project" value="TreeGrafter"/>
</dbReference>
<keyword evidence="7" id="KW-1185">Reference proteome</keyword>
<dbReference type="GO" id="GO:0003824">
    <property type="term" value="F:catalytic activity"/>
    <property type="evidence" value="ECO:0007669"/>
    <property type="project" value="InterPro"/>
</dbReference>
<accession>A0A101U5G0</accession>
<evidence type="ECO:0000313" key="7">
    <source>
        <dbReference type="Proteomes" id="UP000053429"/>
    </source>
</evidence>
<dbReference type="FunFam" id="1.10.1200.10:FF:000016">
    <property type="entry name" value="Non-ribosomal peptide synthase"/>
    <property type="match status" value="1"/>
</dbReference>
<dbReference type="InterPro" id="IPR045851">
    <property type="entry name" value="AMP-bd_C_sf"/>
</dbReference>
<dbReference type="AlphaFoldDB" id="A0A101U5G0"/>
<dbReference type="PANTHER" id="PTHR45527:SF1">
    <property type="entry name" value="FATTY ACID SYNTHASE"/>
    <property type="match status" value="1"/>
</dbReference>
<dbReference type="STRING" id="661399.AQJ67_11950"/>
<evidence type="ECO:0000259" key="5">
    <source>
        <dbReference type="PROSITE" id="PS50075"/>
    </source>
</evidence>
<dbReference type="Pfam" id="PF00550">
    <property type="entry name" value="PP-binding"/>
    <property type="match status" value="1"/>
</dbReference>
<dbReference type="GO" id="GO:0044550">
    <property type="term" value="P:secondary metabolite biosynthetic process"/>
    <property type="evidence" value="ECO:0007669"/>
    <property type="project" value="UniProtKB-ARBA"/>
</dbReference>
<organism evidence="6 7">
    <name type="scientific">Streptomyces caeruleatus</name>
    <dbReference type="NCBI Taxonomy" id="661399"/>
    <lineage>
        <taxon>Bacteria</taxon>
        <taxon>Bacillati</taxon>
        <taxon>Actinomycetota</taxon>
        <taxon>Actinomycetes</taxon>
        <taxon>Kitasatosporales</taxon>
        <taxon>Streptomycetaceae</taxon>
        <taxon>Streptomyces</taxon>
    </lineage>
</organism>
<dbReference type="EMBL" id="LMWY01000012">
    <property type="protein sequence ID" value="KUO04443.1"/>
    <property type="molecule type" value="Genomic_DNA"/>
</dbReference>
<dbReference type="GO" id="GO:0031177">
    <property type="term" value="F:phosphopantetheine binding"/>
    <property type="evidence" value="ECO:0007669"/>
    <property type="project" value="TreeGrafter"/>
</dbReference>
<dbReference type="Pfam" id="PF00668">
    <property type="entry name" value="Condensation"/>
    <property type="match status" value="1"/>
</dbReference>
<dbReference type="NCBIfam" id="TIGR01733">
    <property type="entry name" value="AA-adenyl-dom"/>
    <property type="match status" value="1"/>
</dbReference>
<dbReference type="PROSITE" id="PS50075">
    <property type="entry name" value="CARRIER"/>
    <property type="match status" value="1"/>
</dbReference>
<dbReference type="PIRSF" id="PIRSF001617">
    <property type="entry name" value="Alpha-AR"/>
    <property type="match status" value="1"/>
</dbReference>
<comment type="caution">
    <text evidence="6">The sequence shown here is derived from an EMBL/GenBank/DDBJ whole genome shotgun (WGS) entry which is preliminary data.</text>
</comment>
<dbReference type="Gene3D" id="2.30.38.10">
    <property type="entry name" value="Luciferase, Domain 3"/>
    <property type="match status" value="1"/>
</dbReference>
<dbReference type="InterPro" id="IPR025110">
    <property type="entry name" value="AMP-bd_C"/>
</dbReference>
<protein>
    <recommendedName>
        <fullName evidence="5">Carrier domain-containing protein</fullName>
    </recommendedName>
</protein>
<dbReference type="Gene3D" id="3.40.50.980">
    <property type="match status" value="2"/>
</dbReference>
<sequence length="1105" mass="118359">MQTSQPTIFPMASAQERLWIVERLTPGTSAYNIPLAVRLRGPLDRDALHRALQHVLDRHEALRTRFTQIDGQAVQVVDESVALELPVTDVPEEELAGHVAVAASRPFDLAAGPLLRTSLLRLGPEDHVLTVTLHHLVSDMWSCGILMQEVGSAYAALTAGRAVELPELDVHYPDFSVWQRERLAGDETEGLLAYWRERMADAPQLLELPLDRPRPAVQSLRGAQVQVALSSELSAAVAELSRTSGATPFMTLLAAFQLLLSTYSGQRDIVVSTGVATRTPETEGVIGCFINTVLLRTSTAGDPTFAELLDRVKATTVEALEHQELPFQRLVDELQPQRDLSVNPLTQVLFLLQNAPEPALRLPGLDASAEGVERGGAQCDLNIQLRHVDGEFTGFVEYAADLFDEATIRRMWDHYTVLLTAATTYADRRVSALPYLTDDEVTRAVAEWNATAAEEPGGCLHELFERQVRERPEARALAWSGGEISYAALDARADRLARVLRGAGIGPDVPVAICLDRSVALATAVLGVLKAGGAYVPLDAGYPAERLAFMLADSRPAVLLTDAGHLERLPVDPATGRVSGVGDDTAVRVVLIDPASGEVPQSEPVEEVAEGPAAVPADLAYVIYTSGSTGRPKGVAVTHRGAANNIADLNRGRSVGPGDSVLSLSSLSFDMSVYELLGMLAAGGTTVLPDADAAKDPRHWADLVERYGVTVWNSAPALLDALVDSYGDTRPARPTLRVAFLGGDWVPVPLPDRARALFPDLDVIVMGGATEASIHSILQRVTETGADWVHIPYGRPMANQQALIVDADLRPVPVGVPGELCLGGIGLARGYLNRPALTAERFLPHPYAGVFPGVPEGARLYRTGDLARYGQDGTIHLIGRLDHQVKVRGFRIELGEIDAALGRHPDLAEAVTVVRSDEAGHGVGLTAYVVPAEGAAPSVGELRKHLSATLPDHMVPDAFAVLDALPLSANGKVDRRALARTEAQPVGRSAAHVAPRTPLERAVAGIWAEVLQTEQVGLRDDFFELGGNSLGVTQIAYALSDHLRLDVSLRDLFDASTVEGQAALAASAGEAAGIDATAIAEIYLQVRALDATQTHDLLDTLEEKH</sequence>
<comment type="cofactor">
    <cofactor evidence="1">
        <name>pantetheine 4'-phosphate</name>
        <dbReference type="ChEBI" id="CHEBI:47942"/>
    </cofactor>
</comment>
<dbReference type="Proteomes" id="UP000053429">
    <property type="component" value="Unassembled WGS sequence"/>
</dbReference>
<evidence type="ECO:0000256" key="4">
    <source>
        <dbReference type="ARBA" id="ARBA00022553"/>
    </source>
</evidence>
<dbReference type="InterPro" id="IPR000873">
    <property type="entry name" value="AMP-dep_synth/lig_dom"/>
</dbReference>
<dbReference type="Gene3D" id="3.30.300.30">
    <property type="match status" value="1"/>
</dbReference>
<dbReference type="PANTHER" id="PTHR45527">
    <property type="entry name" value="NONRIBOSOMAL PEPTIDE SYNTHETASE"/>
    <property type="match status" value="1"/>
</dbReference>
<proteinExistence type="inferred from homology"/>
<dbReference type="SUPFAM" id="SSF56801">
    <property type="entry name" value="Acetyl-CoA synthetase-like"/>
    <property type="match status" value="1"/>
</dbReference>
<evidence type="ECO:0000256" key="1">
    <source>
        <dbReference type="ARBA" id="ARBA00001957"/>
    </source>
</evidence>
<dbReference type="Gene3D" id="1.10.1200.10">
    <property type="entry name" value="ACP-like"/>
    <property type="match status" value="1"/>
</dbReference>
<dbReference type="Gene3D" id="3.30.559.10">
    <property type="entry name" value="Chloramphenicol acetyltransferase-like domain"/>
    <property type="match status" value="1"/>
</dbReference>
<dbReference type="InterPro" id="IPR009081">
    <property type="entry name" value="PP-bd_ACP"/>
</dbReference>
<dbReference type="GO" id="GO:0072330">
    <property type="term" value="P:monocarboxylic acid biosynthetic process"/>
    <property type="evidence" value="ECO:0007669"/>
    <property type="project" value="UniProtKB-ARBA"/>
</dbReference>
<keyword evidence="3" id="KW-0596">Phosphopantetheine</keyword>
<evidence type="ECO:0000256" key="2">
    <source>
        <dbReference type="ARBA" id="ARBA00006432"/>
    </source>
</evidence>
<dbReference type="Gene3D" id="3.30.559.30">
    <property type="entry name" value="Nonribosomal peptide synthetase, condensation domain"/>
    <property type="match status" value="1"/>
</dbReference>
<dbReference type="FunFam" id="3.40.50.12780:FF:000012">
    <property type="entry name" value="Non-ribosomal peptide synthetase"/>
    <property type="match status" value="1"/>
</dbReference>